<protein>
    <submittedName>
        <fullName evidence="1">Uncharacterized protein</fullName>
    </submittedName>
</protein>
<dbReference type="STRING" id="632292.Calhy_0315"/>
<reference key="1">
    <citation type="submission" date="2010-09" db="EMBL/GenBank/DDBJ databases">
        <title>Complete sequence of Caldicellulosiruptor hydrothermalis 108.</title>
        <authorList>
            <consortium name="US DOE Joint Genome Institute"/>
            <person name="Lucas S."/>
            <person name="Copeland A."/>
            <person name="Lapidus A."/>
            <person name="Cheng J.-F."/>
            <person name="Bruce D."/>
            <person name="Goodwin L."/>
            <person name="Pitluck S."/>
            <person name="Davenport K."/>
            <person name="Detter J.C."/>
            <person name="Han C."/>
            <person name="Tapia R."/>
            <person name="Land M."/>
            <person name="Hauser L."/>
            <person name="Chang Y.-J."/>
            <person name="Jeffries C."/>
            <person name="Kyrpides N."/>
            <person name="Ivanova N."/>
            <person name="Mikhailova N."/>
            <person name="Blumer-Schuette S.E."/>
            <person name="Kelly R.M."/>
            <person name="Woyke T."/>
        </authorList>
    </citation>
    <scope>NUCLEOTIDE SEQUENCE</scope>
    <source>
        <strain>108</strain>
    </source>
</reference>
<name>E4QBG1_CALH1</name>
<keyword evidence="2" id="KW-1185">Reference proteome</keyword>
<reference evidence="1 2" key="2">
    <citation type="journal article" date="2011" name="J. Bacteriol.">
        <title>Complete genome sequences for the anaerobic, extremely thermophilic plant biomass-degrading bacteria Caldicellulosiruptor hydrothermalis, Caldicellulosiruptor kristjanssonii, Caldicellulosiruptor kronotskyensis, Caldicellulosiruptor owensenis, and Caldicellulosiruptor lactoaceticus.</title>
        <authorList>
            <person name="Blumer-Schuette S.E."/>
            <person name="Ozdemir I."/>
            <person name="Mistry D."/>
            <person name="Lucas S."/>
            <person name="Lapidus A."/>
            <person name="Cheng J.F."/>
            <person name="Goodwin L.A."/>
            <person name="Pitluck S."/>
            <person name="Land M.L."/>
            <person name="Hauser L.J."/>
            <person name="Woyke T."/>
            <person name="Mikhailova N."/>
            <person name="Pati A."/>
            <person name="Kyrpides N.C."/>
            <person name="Ivanova N."/>
            <person name="Detter J.C."/>
            <person name="Walston-Davenport K."/>
            <person name="Han S."/>
            <person name="Adams M.W."/>
            <person name="Kelly R.M."/>
        </authorList>
    </citation>
    <scope>NUCLEOTIDE SEQUENCE [LARGE SCALE GENOMIC DNA]</scope>
    <source>
        <strain evidence="2">DSM 18901 / VKM B-2411 / 108</strain>
    </source>
</reference>
<accession>E4QBG1</accession>
<proteinExistence type="predicted"/>
<dbReference type="HOGENOM" id="CLU_1458747_0_0_9"/>
<dbReference type="EMBL" id="CP002219">
    <property type="protein sequence ID" value="ADQ06063.1"/>
    <property type="molecule type" value="Genomic_DNA"/>
</dbReference>
<dbReference type="RefSeq" id="WP_013402272.1">
    <property type="nucleotide sequence ID" value="NC_014652.1"/>
</dbReference>
<evidence type="ECO:0000313" key="1">
    <source>
        <dbReference type="EMBL" id="ADQ06063.1"/>
    </source>
</evidence>
<dbReference type="KEGG" id="chd:Calhy_0315"/>
<dbReference type="Proteomes" id="UP000006890">
    <property type="component" value="Chromosome"/>
</dbReference>
<evidence type="ECO:0000313" key="2">
    <source>
        <dbReference type="Proteomes" id="UP000006890"/>
    </source>
</evidence>
<dbReference type="OrthoDB" id="1716602at2"/>
<sequence length="182" mass="21282">MQKTDFNSFEIMVDIGECYSKVAKLPDNIRELCSEPECIEDAKYMVVYEDTEEKIYLCQKHFEFIRTNTFCYAIENVLDNPKVQEIPVVFGEDKKVKVSYLGTVDIVHETEDYLRSLGLLDSSESLDVEVFLSMLRAHDRIAYANIVNDKIFAYLLDESNDEYIITEKEWKEILQRLGEYAL</sequence>
<dbReference type="AlphaFoldDB" id="E4QBG1"/>
<gene>
    <name evidence="1" type="ordered locus">Calhy_0315</name>
</gene>
<organism evidence="1 2">
    <name type="scientific">Caldicellulosiruptor hydrothermalis (strain DSM 18901 / VKM B-2411 / 108)</name>
    <dbReference type="NCBI Taxonomy" id="632292"/>
    <lineage>
        <taxon>Bacteria</taxon>
        <taxon>Bacillati</taxon>
        <taxon>Bacillota</taxon>
        <taxon>Bacillota incertae sedis</taxon>
        <taxon>Caldicellulosiruptorales</taxon>
        <taxon>Caldicellulosiruptoraceae</taxon>
        <taxon>Caldicellulosiruptor</taxon>
    </lineage>
</organism>